<keyword evidence="2" id="KW-0479">Metal-binding</keyword>
<dbReference type="SMART" id="SM00487">
    <property type="entry name" value="DEXDc"/>
    <property type="match status" value="1"/>
</dbReference>
<dbReference type="InterPro" id="IPR004589">
    <property type="entry name" value="DNA_helicase_ATP-dep_RecQ"/>
</dbReference>
<dbReference type="GO" id="GO:0030894">
    <property type="term" value="C:replisome"/>
    <property type="evidence" value="ECO:0007669"/>
    <property type="project" value="TreeGrafter"/>
</dbReference>
<feature type="domain" description="Helicase ATP-binding" evidence="13">
    <location>
        <begin position="35"/>
        <end position="203"/>
    </location>
</feature>
<dbReference type="CDD" id="cd17920">
    <property type="entry name" value="DEXHc_RecQ"/>
    <property type="match status" value="1"/>
</dbReference>
<evidence type="ECO:0000256" key="6">
    <source>
        <dbReference type="ARBA" id="ARBA00022840"/>
    </source>
</evidence>
<name>A0A4P2PZU9_SORCE</name>
<dbReference type="Pfam" id="PF00270">
    <property type="entry name" value="DEAD"/>
    <property type="match status" value="1"/>
</dbReference>
<comment type="similarity">
    <text evidence="1">Belongs to the helicase family. RecQ subfamily.</text>
</comment>
<dbReference type="GO" id="GO:0009378">
    <property type="term" value="F:four-way junction helicase activity"/>
    <property type="evidence" value="ECO:0007669"/>
    <property type="project" value="TreeGrafter"/>
</dbReference>
<evidence type="ECO:0000256" key="7">
    <source>
        <dbReference type="ARBA" id="ARBA00023125"/>
    </source>
</evidence>
<dbReference type="AlphaFoldDB" id="A0A4P2PZU9"/>
<dbReference type="PANTHER" id="PTHR13710">
    <property type="entry name" value="DNA HELICASE RECQ FAMILY MEMBER"/>
    <property type="match status" value="1"/>
</dbReference>
<accession>A0A4P2PZU9</accession>
<evidence type="ECO:0000256" key="10">
    <source>
        <dbReference type="ARBA" id="ARBA00034808"/>
    </source>
</evidence>
<dbReference type="Gene3D" id="1.10.10.10">
    <property type="entry name" value="Winged helix-like DNA-binding domain superfamily/Winged helix DNA-binding domain"/>
    <property type="match status" value="1"/>
</dbReference>
<evidence type="ECO:0000313" key="15">
    <source>
        <dbReference type="EMBL" id="AUX22281.1"/>
    </source>
</evidence>
<dbReference type="InterPro" id="IPR032284">
    <property type="entry name" value="RecQ_Zn-bd"/>
</dbReference>
<dbReference type="SMART" id="SM00490">
    <property type="entry name" value="HELICc"/>
    <property type="match status" value="1"/>
</dbReference>
<evidence type="ECO:0000259" key="14">
    <source>
        <dbReference type="PROSITE" id="PS51194"/>
    </source>
</evidence>
<evidence type="ECO:0000256" key="11">
    <source>
        <dbReference type="ARBA" id="ARBA00044535"/>
    </source>
</evidence>
<dbReference type="InterPro" id="IPR001650">
    <property type="entry name" value="Helicase_C-like"/>
</dbReference>
<evidence type="ECO:0000256" key="12">
    <source>
        <dbReference type="ARBA" id="ARBA00044550"/>
    </source>
</evidence>
<gene>
    <name evidence="15" type="primary">recQ</name>
    <name evidence="15" type="ORF">SOCEGT47_027820</name>
</gene>
<dbReference type="GO" id="GO:0043590">
    <property type="term" value="C:bacterial nucleoid"/>
    <property type="evidence" value="ECO:0007669"/>
    <property type="project" value="TreeGrafter"/>
</dbReference>
<keyword evidence="8" id="KW-0413">Isomerase</keyword>
<evidence type="ECO:0000256" key="4">
    <source>
        <dbReference type="ARBA" id="ARBA00022801"/>
    </source>
</evidence>
<comment type="catalytic activity">
    <reaction evidence="9">
        <text>Couples ATP hydrolysis with the unwinding of duplex DNA by translocating in the 3'-5' direction.</text>
        <dbReference type="EC" id="5.6.2.4"/>
    </reaction>
</comment>
<evidence type="ECO:0000256" key="9">
    <source>
        <dbReference type="ARBA" id="ARBA00034617"/>
    </source>
</evidence>
<sequence>MRPLDQPTLPRPDLLDVLEARFGFRDLRPGQRAVMDALLSGHSALAVFPTGGGKSLCYQLPALLLGGVTIVISPLIALMKDQIDFLTARGIAAVRLDSSLSADDAAEAHRDLRSGKTKLLYVAPERFVSERFMALLKELKIALFAVDEAHCISEWGHNFRPDYLRLADTARALGVPRVLALTATATPGVVRDVCATFGIREEHAVVTGFYRPNLEIRATAVSAPARDRILIERLRSRPPGSTIVYVTLQKTAEHVADKLASAGLPARAYHAGMEAAERARVQDDWMQSDRGVVVATIAFGMGIDKADVRYVDHYNLPKSLESYSQEIGRAGRDQAPSAVEVFVCGDDLPVLENFAYGDTPTAEALHGVVGAVLDAPRVELGLHALSARHDVRPLVLRTALTYLELMGAVRQLTPFYAGYEVRLHRKLEEVVATVKGEPARFLEALFGHAKRGRVLYAIDPAAAAAALDQPRERVVRALEYLERQGLAELKASDLRHRFVRVAPPDDAPALVGELLARFARREDAEIARVRQVIELVTAERCHAAALAEYFGERLDAACGRCTFCRTRRALRLPEPPRAPPMPAGLDVAAFTALRAAHGGALGHPRQAARFLCGLSSPATTQAKLARDPLFGALVARRFSEVLDWCAGLPLLAGAARGVTPARSGRAAGG</sequence>
<keyword evidence="4" id="KW-0378">Hydrolase</keyword>
<dbReference type="InterPro" id="IPR027417">
    <property type="entry name" value="P-loop_NTPase"/>
</dbReference>
<keyword evidence="6" id="KW-0067">ATP-binding</keyword>
<dbReference type="PROSITE" id="PS51194">
    <property type="entry name" value="HELICASE_CTER"/>
    <property type="match status" value="1"/>
</dbReference>
<dbReference type="SUPFAM" id="SSF52540">
    <property type="entry name" value="P-loop containing nucleoside triphosphate hydrolases"/>
    <property type="match status" value="1"/>
</dbReference>
<dbReference type="InterPro" id="IPR014001">
    <property type="entry name" value="Helicase_ATP-bd"/>
</dbReference>
<protein>
    <recommendedName>
        <fullName evidence="11">ATP-dependent DNA helicase RecQ</fullName>
        <ecNumber evidence="10">5.6.2.4</ecNumber>
    </recommendedName>
    <alternativeName>
        <fullName evidence="12">DNA 3'-5' helicase RecQ</fullName>
    </alternativeName>
</protein>
<proteinExistence type="inferred from homology"/>
<evidence type="ECO:0000256" key="2">
    <source>
        <dbReference type="ARBA" id="ARBA00022723"/>
    </source>
</evidence>
<reference evidence="15 16" key="1">
    <citation type="submission" date="2015-09" db="EMBL/GenBank/DDBJ databases">
        <title>Sorangium comparison.</title>
        <authorList>
            <person name="Zaburannyi N."/>
            <person name="Bunk B."/>
            <person name="Overmann J."/>
            <person name="Mueller R."/>
        </authorList>
    </citation>
    <scope>NUCLEOTIDE SEQUENCE [LARGE SCALE GENOMIC DNA]</scope>
    <source>
        <strain evidence="15 16">So ceGT47</strain>
    </source>
</reference>
<dbReference type="GO" id="GO:0016787">
    <property type="term" value="F:hydrolase activity"/>
    <property type="evidence" value="ECO:0007669"/>
    <property type="project" value="UniProtKB-KW"/>
</dbReference>
<dbReference type="PANTHER" id="PTHR13710:SF105">
    <property type="entry name" value="ATP-DEPENDENT DNA HELICASE Q1"/>
    <property type="match status" value="1"/>
</dbReference>
<dbReference type="Gene3D" id="3.40.50.300">
    <property type="entry name" value="P-loop containing nucleotide triphosphate hydrolases"/>
    <property type="match status" value="2"/>
</dbReference>
<dbReference type="NCBIfam" id="TIGR00614">
    <property type="entry name" value="recQ_fam"/>
    <property type="match status" value="1"/>
</dbReference>
<dbReference type="Pfam" id="PF00271">
    <property type="entry name" value="Helicase_C"/>
    <property type="match status" value="1"/>
</dbReference>
<evidence type="ECO:0000256" key="5">
    <source>
        <dbReference type="ARBA" id="ARBA00022806"/>
    </source>
</evidence>
<dbReference type="InterPro" id="IPR011545">
    <property type="entry name" value="DEAD/DEAH_box_helicase_dom"/>
</dbReference>
<dbReference type="FunFam" id="3.40.50.300:FF:001389">
    <property type="entry name" value="ATP-dependent DNA helicase RecQ"/>
    <property type="match status" value="1"/>
</dbReference>
<dbReference type="PROSITE" id="PS51192">
    <property type="entry name" value="HELICASE_ATP_BIND_1"/>
    <property type="match status" value="1"/>
</dbReference>
<keyword evidence="3" id="KW-0547">Nucleotide-binding</keyword>
<dbReference type="EMBL" id="CP012670">
    <property type="protein sequence ID" value="AUX22281.1"/>
    <property type="molecule type" value="Genomic_DNA"/>
</dbReference>
<dbReference type="GO" id="GO:0005737">
    <property type="term" value="C:cytoplasm"/>
    <property type="evidence" value="ECO:0007669"/>
    <property type="project" value="TreeGrafter"/>
</dbReference>
<dbReference type="GO" id="GO:0006281">
    <property type="term" value="P:DNA repair"/>
    <property type="evidence" value="ECO:0007669"/>
    <property type="project" value="TreeGrafter"/>
</dbReference>
<keyword evidence="7" id="KW-0238">DNA-binding</keyword>
<dbReference type="GO" id="GO:0003677">
    <property type="term" value="F:DNA binding"/>
    <property type="evidence" value="ECO:0007669"/>
    <property type="project" value="UniProtKB-KW"/>
</dbReference>
<dbReference type="Proteomes" id="UP000295781">
    <property type="component" value="Chromosome"/>
</dbReference>
<dbReference type="GO" id="GO:0005524">
    <property type="term" value="F:ATP binding"/>
    <property type="evidence" value="ECO:0007669"/>
    <property type="project" value="UniProtKB-KW"/>
</dbReference>
<evidence type="ECO:0000256" key="3">
    <source>
        <dbReference type="ARBA" id="ARBA00022741"/>
    </source>
</evidence>
<dbReference type="Pfam" id="PF16124">
    <property type="entry name" value="RecQ_Zn_bind"/>
    <property type="match status" value="1"/>
</dbReference>
<dbReference type="GO" id="GO:0006310">
    <property type="term" value="P:DNA recombination"/>
    <property type="evidence" value="ECO:0007669"/>
    <property type="project" value="InterPro"/>
</dbReference>
<evidence type="ECO:0000313" key="16">
    <source>
        <dbReference type="Proteomes" id="UP000295781"/>
    </source>
</evidence>
<dbReference type="GO" id="GO:0046872">
    <property type="term" value="F:metal ion binding"/>
    <property type="evidence" value="ECO:0007669"/>
    <property type="project" value="UniProtKB-KW"/>
</dbReference>
<dbReference type="GO" id="GO:0043138">
    <property type="term" value="F:3'-5' DNA helicase activity"/>
    <property type="evidence" value="ECO:0007669"/>
    <property type="project" value="UniProtKB-EC"/>
</dbReference>
<evidence type="ECO:0000256" key="1">
    <source>
        <dbReference type="ARBA" id="ARBA00005446"/>
    </source>
</evidence>
<keyword evidence="5 15" id="KW-0347">Helicase</keyword>
<evidence type="ECO:0000256" key="8">
    <source>
        <dbReference type="ARBA" id="ARBA00023235"/>
    </source>
</evidence>
<evidence type="ECO:0000259" key="13">
    <source>
        <dbReference type="PROSITE" id="PS51192"/>
    </source>
</evidence>
<dbReference type="EC" id="5.6.2.4" evidence="10"/>
<feature type="domain" description="Helicase C-terminal" evidence="14">
    <location>
        <begin position="226"/>
        <end position="376"/>
    </location>
</feature>
<dbReference type="InterPro" id="IPR036388">
    <property type="entry name" value="WH-like_DNA-bd_sf"/>
</dbReference>
<organism evidence="15 16">
    <name type="scientific">Sorangium cellulosum</name>
    <name type="common">Polyangium cellulosum</name>
    <dbReference type="NCBI Taxonomy" id="56"/>
    <lineage>
        <taxon>Bacteria</taxon>
        <taxon>Pseudomonadati</taxon>
        <taxon>Myxococcota</taxon>
        <taxon>Polyangia</taxon>
        <taxon>Polyangiales</taxon>
        <taxon>Polyangiaceae</taxon>
        <taxon>Sorangium</taxon>
    </lineage>
</organism>